<name>A0A1M5TMX9_9BRAD</name>
<dbReference type="RefSeq" id="WP_079571100.1">
    <property type="nucleotide sequence ID" value="NZ_LT670818.1"/>
</dbReference>
<reference evidence="1 2" key="1">
    <citation type="submission" date="2016-11" db="EMBL/GenBank/DDBJ databases">
        <authorList>
            <person name="Jaros S."/>
            <person name="Januszkiewicz K."/>
            <person name="Wedrychowicz H."/>
        </authorList>
    </citation>
    <scope>NUCLEOTIDE SEQUENCE [LARGE SCALE GENOMIC DNA]</scope>
    <source>
        <strain evidence="1 2">GAS242</strain>
    </source>
</reference>
<dbReference type="EMBL" id="LT670818">
    <property type="protein sequence ID" value="SHH52048.1"/>
    <property type="molecule type" value="Genomic_DNA"/>
</dbReference>
<dbReference type="OrthoDB" id="7307007at2"/>
<accession>A0A1M5TMX9</accession>
<proteinExistence type="predicted"/>
<evidence type="ECO:0000313" key="2">
    <source>
        <dbReference type="Proteomes" id="UP000190675"/>
    </source>
</evidence>
<gene>
    <name evidence="1" type="ORF">SAMN05444169_7876</name>
</gene>
<dbReference type="AlphaFoldDB" id="A0A1M5TMX9"/>
<evidence type="ECO:0000313" key="1">
    <source>
        <dbReference type="EMBL" id="SHH52048.1"/>
    </source>
</evidence>
<sequence length="90" mass="10253">MPYSKTPIWRDDIDALAFQPADHAGLCMVHRRAFRTLLRTVPSPQECVDFYHTHSDAFQAAARAKVVRADGTDTANFHLTSRDVIRQLKK</sequence>
<dbReference type="Proteomes" id="UP000190675">
    <property type="component" value="Chromosome I"/>
</dbReference>
<protein>
    <submittedName>
        <fullName evidence="1">Uncharacterized protein</fullName>
    </submittedName>
</protein>
<organism evidence="1 2">
    <name type="scientific">Bradyrhizobium erythrophlei</name>
    <dbReference type="NCBI Taxonomy" id="1437360"/>
    <lineage>
        <taxon>Bacteria</taxon>
        <taxon>Pseudomonadati</taxon>
        <taxon>Pseudomonadota</taxon>
        <taxon>Alphaproteobacteria</taxon>
        <taxon>Hyphomicrobiales</taxon>
        <taxon>Nitrobacteraceae</taxon>
        <taxon>Bradyrhizobium</taxon>
    </lineage>
</organism>